<feature type="compositionally biased region" description="Polar residues" evidence="6">
    <location>
        <begin position="54"/>
        <end position="67"/>
    </location>
</feature>
<protein>
    <recommendedName>
        <fullName evidence="7">FAD-binding domain-containing protein</fullName>
    </recommendedName>
</protein>
<dbReference type="RefSeq" id="XP_064708211.1">
    <property type="nucleotide sequence ID" value="XM_064856311.1"/>
</dbReference>
<gene>
    <name evidence="8" type="ORF">LTR84_012794</name>
</gene>
<dbReference type="GO" id="GO:0004497">
    <property type="term" value="F:monooxygenase activity"/>
    <property type="evidence" value="ECO:0007669"/>
    <property type="project" value="UniProtKB-KW"/>
</dbReference>
<evidence type="ECO:0000256" key="3">
    <source>
        <dbReference type="ARBA" id="ARBA00022827"/>
    </source>
</evidence>
<dbReference type="AlphaFoldDB" id="A0AAV9NHM6"/>
<name>A0AAV9NHM6_9EURO</name>
<dbReference type="EMBL" id="JAVRRD010000008">
    <property type="protein sequence ID" value="KAK5056241.1"/>
    <property type="molecule type" value="Genomic_DNA"/>
</dbReference>
<dbReference type="SUPFAM" id="SSF51905">
    <property type="entry name" value="FAD/NAD(P)-binding domain"/>
    <property type="match status" value="1"/>
</dbReference>
<reference evidence="8 9" key="1">
    <citation type="submission" date="2023-08" db="EMBL/GenBank/DDBJ databases">
        <title>Black Yeasts Isolated from many extreme environments.</title>
        <authorList>
            <person name="Coleine C."/>
            <person name="Stajich J.E."/>
            <person name="Selbmann L."/>
        </authorList>
    </citation>
    <scope>NUCLEOTIDE SEQUENCE [LARGE SCALE GENOMIC DNA]</scope>
    <source>
        <strain evidence="8 9">CCFEE 5792</strain>
    </source>
</reference>
<evidence type="ECO:0000256" key="6">
    <source>
        <dbReference type="SAM" id="MobiDB-lite"/>
    </source>
</evidence>
<accession>A0AAV9NHM6</accession>
<feature type="domain" description="FAD-binding" evidence="7">
    <location>
        <begin position="483"/>
        <end position="555"/>
    </location>
</feature>
<keyword evidence="2" id="KW-0285">Flavoprotein</keyword>
<dbReference type="Gene3D" id="3.50.50.60">
    <property type="entry name" value="FAD/NAD(P)-binding domain"/>
    <property type="match status" value="3"/>
</dbReference>
<evidence type="ECO:0000259" key="7">
    <source>
        <dbReference type="Pfam" id="PF01494"/>
    </source>
</evidence>
<keyword evidence="4" id="KW-0560">Oxidoreductase</keyword>
<comment type="caution">
    <text evidence="8">The sequence shown here is derived from an EMBL/GenBank/DDBJ whole genome shotgun (WGS) entry which is preliminary data.</text>
</comment>
<dbReference type="GeneID" id="89980936"/>
<dbReference type="InterPro" id="IPR002938">
    <property type="entry name" value="FAD-bd"/>
</dbReference>
<evidence type="ECO:0000313" key="9">
    <source>
        <dbReference type="Proteomes" id="UP001358417"/>
    </source>
</evidence>
<comment type="similarity">
    <text evidence="1">Belongs to the paxM FAD-dependent monooxygenase family.</text>
</comment>
<dbReference type="PANTHER" id="PTHR13789:SF309">
    <property type="entry name" value="PUTATIVE (AFU_ORTHOLOGUE AFUA_6G14510)-RELATED"/>
    <property type="match status" value="1"/>
</dbReference>
<keyword evidence="9" id="KW-1185">Reference proteome</keyword>
<evidence type="ECO:0000313" key="8">
    <source>
        <dbReference type="EMBL" id="KAK5056241.1"/>
    </source>
</evidence>
<sequence length="608" mass="66447">MVKIAICGAGIAGLSTYLLLQKHLNDLSSQPSAHEITIYEAYDVGKPAPKASDENSSTNESTPSPQSIGGGIGISKNGLNVLSRMERTDDKPGSSSSSSSTGVNSGLIKEMTRRGHPIERWEISTARGWTIVDVNLVPKHLRDPSTQSNGKKSSTSVTKEKPYMYHSVMITRKACWEILRDRVIEQWPDAVVKKRVLEISIGDSTTPNVIRFEDGTEETVDLVIGADGLRSVVRKAMFEIDDSKLQAKDDDGDYGAKSQHSWAQAVLRWFGLSRAPINTAKSAKPDYITPHYEGLVGVGGLVPSSLLESTGHKPGTMSIVFGPNGFFGYGYLTSAPAIERSETEENAPKLNPALIPATIPPGPIAGWWSTFSSSTPYPYNDTGSTTPPSTNKPGIFNRPLAMRSLLARHARWKNPTISAITAYVETCNTTTLRVDASCMGRCDYRIVAPASAPPADAVPPPTAALDGSYPTWTTPELPFWTVRGRVALVGDAAHALQPSSGQGACQALEDAEALALLLRHHLDRCVAGADEVGALANALEQYEALRMPRVHAIYERSQRMSRMKMEMGVLMEWTMYLMIYVMSKHFDFVDLFSLPPYQDCWLIWIFLL</sequence>
<organism evidence="8 9">
    <name type="scientific">Exophiala bonariae</name>
    <dbReference type="NCBI Taxonomy" id="1690606"/>
    <lineage>
        <taxon>Eukaryota</taxon>
        <taxon>Fungi</taxon>
        <taxon>Dikarya</taxon>
        <taxon>Ascomycota</taxon>
        <taxon>Pezizomycotina</taxon>
        <taxon>Eurotiomycetes</taxon>
        <taxon>Chaetothyriomycetidae</taxon>
        <taxon>Chaetothyriales</taxon>
        <taxon>Herpotrichiellaceae</taxon>
        <taxon>Exophiala</taxon>
    </lineage>
</organism>
<dbReference type="Proteomes" id="UP001358417">
    <property type="component" value="Unassembled WGS sequence"/>
</dbReference>
<dbReference type="PANTHER" id="PTHR13789">
    <property type="entry name" value="MONOOXYGENASE"/>
    <property type="match status" value="1"/>
</dbReference>
<evidence type="ECO:0000256" key="5">
    <source>
        <dbReference type="ARBA" id="ARBA00023033"/>
    </source>
</evidence>
<feature type="region of interest" description="Disordered" evidence="6">
    <location>
        <begin position="47"/>
        <end position="73"/>
    </location>
</feature>
<proteinExistence type="inferred from homology"/>
<dbReference type="Pfam" id="PF01494">
    <property type="entry name" value="FAD_binding_3"/>
    <property type="match status" value="1"/>
</dbReference>
<keyword evidence="3" id="KW-0274">FAD</keyword>
<evidence type="ECO:0000256" key="4">
    <source>
        <dbReference type="ARBA" id="ARBA00023002"/>
    </source>
</evidence>
<evidence type="ECO:0000256" key="2">
    <source>
        <dbReference type="ARBA" id="ARBA00022630"/>
    </source>
</evidence>
<keyword evidence="5" id="KW-0503">Monooxygenase</keyword>
<evidence type="ECO:0000256" key="1">
    <source>
        <dbReference type="ARBA" id="ARBA00007992"/>
    </source>
</evidence>
<feature type="region of interest" description="Disordered" evidence="6">
    <location>
        <begin position="86"/>
        <end position="110"/>
    </location>
</feature>
<dbReference type="InterPro" id="IPR036188">
    <property type="entry name" value="FAD/NAD-bd_sf"/>
</dbReference>
<dbReference type="InterPro" id="IPR050493">
    <property type="entry name" value="FAD-dep_Monooxygenase_BioMet"/>
</dbReference>
<dbReference type="GO" id="GO:0071949">
    <property type="term" value="F:FAD binding"/>
    <property type="evidence" value="ECO:0007669"/>
    <property type="project" value="InterPro"/>
</dbReference>